<keyword evidence="1" id="KW-0812">Transmembrane</keyword>
<dbReference type="Proteomes" id="UP000681340">
    <property type="component" value="Unassembled WGS sequence"/>
</dbReference>
<reference evidence="2" key="1">
    <citation type="submission" date="2021-03" db="EMBL/GenBank/DDBJ databases">
        <title>Whole genome shotgun sequence of Actinoplanes auranticolor NBRC 12245.</title>
        <authorList>
            <person name="Komaki H."/>
            <person name="Tamura T."/>
        </authorList>
    </citation>
    <scope>NUCLEOTIDE SEQUENCE</scope>
    <source>
        <strain evidence="2">NBRC 12245</strain>
    </source>
</reference>
<keyword evidence="3" id="KW-1185">Reference proteome</keyword>
<feature type="transmembrane region" description="Helical" evidence="1">
    <location>
        <begin position="22"/>
        <end position="43"/>
    </location>
</feature>
<organism evidence="2 3">
    <name type="scientific">Actinoplanes auranticolor</name>
    <dbReference type="NCBI Taxonomy" id="47988"/>
    <lineage>
        <taxon>Bacteria</taxon>
        <taxon>Bacillati</taxon>
        <taxon>Actinomycetota</taxon>
        <taxon>Actinomycetes</taxon>
        <taxon>Micromonosporales</taxon>
        <taxon>Micromonosporaceae</taxon>
        <taxon>Actinoplanes</taxon>
    </lineage>
</organism>
<keyword evidence="1" id="KW-1133">Transmembrane helix</keyword>
<dbReference type="AlphaFoldDB" id="A0A919VLZ9"/>
<protein>
    <submittedName>
        <fullName evidence="2">Uncharacterized protein</fullName>
    </submittedName>
</protein>
<evidence type="ECO:0000256" key="1">
    <source>
        <dbReference type="SAM" id="Phobius"/>
    </source>
</evidence>
<gene>
    <name evidence="2" type="ORF">Aau02nite_30950</name>
</gene>
<name>A0A919VLZ9_9ACTN</name>
<dbReference type="EMBL" id="BOQL01000025">
    <property type="protein sequence ID" value="GIM68291.1"/>
    <property type="molecule type" value="Genomic_DNA"/>
</dbReference>
<evidence type="ECO:0000313" key="3">
    <source>
        <dbReference type="Proteomes" id="UP000681340"/>
    </source>
</evidence>
<dbReference type="RefSeq" id="WP_212989096.1">
    <property type="nucleotide sequence ID" value="NZ_BAABEA010000017.1"/>
</dbReference>
<keyword evidence="1" id="KW-0472">Membrane</keyword>
<sequence>MTVPAYHPAPPPPAAPRPRRRWWLTGVVVTWALVLTGLGVWSVRNDPPTVPEQRDIAAALPVLQRATGVTLAAADAAGRVVTLGELSFDRDCALTPVREGVEATREITVRVQPGQVPGTLEAIARAMPAGYAAKARHNEARTRYGLRADAGEFVGVDTTADADATVFTLLVSTGCRPLADGVDLDPAPVAATEVPPAFTAALRALQPTAAEATASEVSCPNGGIARTVTADEVIAPADLGRALRGAVAGAVVVQSDPHMWAYRAGTVSVVVSDSEGRARVDATTGCR</sequence>
<evidence type="ECO:0000313" key="2">
    <source>
        <dbReference type="EMBL" id="GIM68291.1"/>
    </source>
</evidence>
<comment type="caution">
    <text evidence="2">The sequence shown here is derived from an EMBL/GenBank/DDBJ whole genome shotgun (WGS) entry which is preliminary data.</text>
</comment>
<proteinExistence type="predicted"/>
<accession>A0A919VLZ9</accession>